<dbReference type="OrthoDB" id="296793at2759"/>
<sequence>MIELARYAIPTQETGNALETPPELRVSMDGGDYLLSDGCPLTDDRLFSGSSQVCLPLKMLQKKNLKHDDHLDKRKRCLTSPR</sequence>
<keyword evidence="2" id="KW-1185">Reference proteome</keyword>
<reference evidence="1 2" key="1">
    <citation type="journal article" date="2019" name="Commun. Biol.">
        <title>The bagworm genome reveals a unique fibroin gene that provides high tensile strength.</title>
        <authorList>
            <person name="Kono N."/>
            <person name="Nakamura H."/>
            <person name="Ohtoshi R."/>
            <person name="Tomita M."/>
            <person name="Numata K."/>
            <person name="Arakawa K."/>
        </authorList>
    </citation>
    <scope>NUCLEOTIDE SEQUENCE [LARGE SCALE GENOMIC DNA]</scope>
</reference>
<evidence type="ECO:0000313" key="2">
    <source>
        <dbReference type="Proteomes" id="UP000299102"/>
    </source>
</evidence>
<proteinExistence type="predicted"/>
<dbReference type="AlphaFoldDB" id="A0A4C1VLR7"/>
<organism evidence="1 2">
    <name type="scientific">Eumeta variegata</name>
    <name type="common">Bagworm moth</name>
    <name type="synonym">Eumeta japonica</name>
    <dbReference type="NCBI Taxonomy" id="151549"/>
    <lineage>
        <taxon>Eukaryota</taxon>
        <taxon>Metazoa</taxon>
        <taxon>Ecdysozoa</taxon>
        <taxon>Arthropoda</taxon>
        <taxon>Hexapoda</taxon>
        <taxon>Insecta</taxon>
        <taxon>Pterygota</taxon>
        <taxon>Neoptera</taxon>
        <taxon>Endopterygota</taxon>
        <taxon>Lepidoptera</taxon>
        <taxon>Glossata</taxon>
        <taxon>Ditrysia</taxon>
        <taxon>Tineoidea</taxon>
        <taxon>Psychidae</taxon>
        <taxon>Oiketicinae</taxon>
        <taxon>Eumeta</taxon>
    </lineage>
</organism>
<accession>A0A4C1VLR7</accession>
<dbReference type="Proteomes" id="UP000299102">
    <property type="component" value="Unassembled WGS sequence"/>
</dbReference>
<protein>
    <submittedName>
        <fullName evidence="1">Uncharacterized protein</fullName>
    </submittedName>
</protein>
<name>A0A4C1VLR7_EUMVA</name>
<comment type="caution">
    <text evidence="1">The sequence shown here is derived from an EMBL/GenBank/DDBJ whole genome shotgun (WGS) entry which is preliminary data.</text>
</comment>
<evidence type="ECO:0000313" key="1">
    <source>
        <dbReference type="EMBL" id="GBP38705.1"/>
    </source>
</evidence>
<dbReference type="EMBL" id="BGZK01000353">
    <property type="protein sequence ID" value="GBP38705.1"/>
    <property type="molecule type" value="Genomic_DNA"/>
</dbReference>
<gene>
    <name evidence="1" type="ORF">EVAR_22354_1</name>
</gene>